<keyword evidence="3" id="KW-1185">Reference proteome</keyword>
<sequence>MTRSYLSFYLILLLLPLLYSCRLNLPLLHGYKKLDPTEEEDPRTLLLADHLTDFQAGKHNSNRENAKSLFQTTKVALTHLFVTKTQTPDGQSMISWKLWYDNSHKVSESSASAGVQEMAEAVLKFGPQFDRHQHNPEREMEYIMSTIDLFSRSLEDDKLSAAERIWSVGVLSYLRARLPEEKKSVIPSLWTAEDLRRPREQFLLFFLGDKDLRPVARQMWSEFPTEVESSERVIQEAIQRGSIVHLVKKQTDMIHNEPPPDFQELFLAFINLKTPIKSQKALSLIDLIKKQLNEPQTKNWNRLDEESNTVRLFLHLEEYHYEIESCLGLEKLIRIPNIREQILKNAISLQLATEKLHPVFRNLLIGFEKTKLVDSHRVTKVLELLKQEQIPITQLGRLFRVINLVLHGNKKIYKSFILQLDEHSEMIPKLFEILFKYRYVRMNPQMLPWQDRYDFIFTTREEQTAEKYRNDLGKLLITKGVFTSHEIIRDIEYLNEPSKKTMVTATLYGIFKKISRSRRITRKEHTNTDWLTAEYILHLISFKNNDKILYRHLRHDQHVPEKVPEAYTLFFKEIGDEIFRFIDNAFGDDDGNFDTFAKALKELENSFFFMIWKTDRSRYENGVLKI</sequence>
<proteinExistence type="predicted"/>
<dbReference type="EMBL" id="GL883164">
    <property type="protein sequence ID" value="EGF99101.1"/>
    <property type="molecule type" value="Genomic_DNA"/>
</dbReference>
<dbReference type="AlphaFoldDB" id="F4S8F1"/>
<gene>
    <name evidence="2" type="ORF">MELLADRAFT_113015</name>
</gene>
<name>F4S8F1_MELLP</name>
<dbReference type="RefSeq" id="XP_007417661.1">
    <property type="nucleotide sequence ID" value="XM_007417599.1"/>
</dbReference>
<feature type="chain" id="PRO_5003321350" description="Secreted protein" evidence="1">
    <location>
        <begin position="21"/>
        <end position="626"/>
    </location>
</feature>
<evidence type="ECO:0000313" key="3">
    <source>
        <dbReference type="Proteomes" id="UP000001072"/>
    </source>
</evidence>
<reference evidence="3" key="1">
    <citation type="journal article" date="2011" name="Proc. Natl. Acad. Sci. U.S.A.">
        <title>Obligate biotrophy features unraveled by the genomic analysis of rust fungi.</title>
        <authorList>
            <person name="Duplessis S."/>
            <person name="Cuomo C.A."/>
            <person name="Lin Y.-C."/>
            <person name="Aerts A."/>
            <person name="Tisserant E."/>
            <person name="Veneault-Fourrey C."/>
            <person name="Joly D.L."/>
            <person name="Hacquard S."/>
            <person name="Amselem J."/>
            <person name="Cantarel B.L."/>
            <person name="Chiu R."/>
            <person name="Coutinho P.M."/>
            <person name="Feau N."/>
            <person name="Field M."/>
            <person name="Frey P."/>
            <person name="Gelhaye E."/>
            <person name="Goldberg J."/>
            <person name="Grabherr M.G."/>
            <person name="Kodira C.D."/>
            <person name="Kohler A."/>
            <person name="Kuees U."/>
            <person name="Lindquist E.A."/>
            <person name="Lucas S.M."/>
            <person name="Mago R."/>
            <person name="Mauceli E."/>
            <person name="Morin E."/>
            <person name="Murat C."/>
            <person name="Pangilinan J.L."/>
            <person name="Park R."/>
            <person name="Pearson M."/>
            <person name="Quesneville H."/>
            <person name="Rouhier N."/>
            <person name="Sakthikumar S."/>
            <person name="Salamov A.A."/>
            <person name="Schmutz J."/>
            <person name="Selles B."/>
            <person name="Shapiro H."/>
            <person name="Tanguay P."/>
            <person name="Tuskan G.A."/>
            <person name="Henrissat B."/>
            <person name="Van de Peer Y."/>
            <person name="Rouze P."/>
            <person name="Ellis J.G."/>
            <person name="Dodds P.N."/>
            <person name="Schein J.E."/>
            <person name="Zhong S."/>
            <person name="Hamelin R.C."/>
            <person name="Grigoriev I.V."/>
            <person name="Szabo L.J."/>
            <person name="Martin F."/>
        </authorList>
    </citation>
    <scope>NUCLEOTIDE SEQUENCE [LARGE SCALE GENOMIC DNA]</scope>
    <source>
        <strain evidence="3">98AG31 / pathotype 3-4-7</strain>
    </source>
</reference>
<evidence type="ECO:0000256" key="1">
    <source>
        <dbReference type="SAM" id="SignalP"/>
    </source>
</evidence>
<dbReference type="InParanoid" id="F4S8F1"/>
<accession>F4S8F1</accession>
<feature type="signal peptide" evidence="1">
    <location>
        <begin position="1"/>
        <end position="20"/>
    </location>
</feature>
<organism evidence="3">
    <name type="scientific">Melampsora larici-populina (strain 98AG31 / pathotype 3-4-7)</name>
    <name type="common">Poplar leaf rust fungus</name>
    <dbReference type="NCBI Taxonomy" id="747676"/>
    <lineage>
        <taxon>Eukaryota</taxon>
        <taxon>Fungi</taxon>
        <taxon>Dikarya</taxon>
        <taxon>Basidiomycota</taxon>
        <taxon>Pucciniomycotina</taxon>
        <taxon>Pucciniomycetes</taxon>
        <taxon>Pucciniales</taxon>
        <taxon>Melampsoraceae</taxon>
        <taxon>Melampsora</taxon>
    </lineage>
</organism>
<dbReference type="GeneID" id="18924856"/>
<dbReference type="Proteomes" id="UP000001072">
    <property type="component" value="Unassembled WGS sequence"/>
</dbReference>
<keyword evidence="1" id="KW-0732">Signal</keyword>
<dbReference type="HOGENOM" id="CLU_029551_0_0_1"/>
<protein>
    <recommendedName>
        <fullName evidence="4">Secreted protein</fullName>
    </recommendedName>
</protein>
<evidence type="ECO:0000313" key="2">
    <source>
        <dbReference type="EMBL" id="EGF99101.1"/>
    </source>
</evidence>
<dbReference type="PROSITE" id="PS51257">
    <property type="entry name" value="PROKAR_LIPOPROTEIN"/>
    <property type="match status" value="1"/>
</dbReference>
<evidence type="ECO:0008006" key="4">
    <source>
        <dbReference type="Google" id="ProtNLM"/>
    </source>
</evidence>
<dbReference type="KEGG" id="mlr:MELLADRAFT_113015"/>
<dbReference type="VEuPathDB" id="FungiDB:MELLADRAFT_113015"/>